<keyword evidence="1" id="KW-0677">Repeat</keyword>
<reference evidence="3 4" key="1">
    <citation type="submission" date="2024-10" db="EMBL/GenBank/DDBJ databases">
        <title>Updated reference genomes for cyclostephanoid diatoms.</title>
        <authorList>
            <person name="Roberts W.R."/>
            <person name="Alverson A.J."/>
        </authorList>
    </citation>
    <scope>NUCLEOTIDE SEQUENCE [LARGE SCALE GENOMIC DNA]</scope>
    <source>
        <strain evidence="3 4">AJA228-03</strain>
    </source>
</reference>
<dbReference type="InterPro" id="IPR011990">
    <property type="entry name" value="TPR-like_helical_dom_sf"/>
</dbReference>
<dbReference type="InterPro" id="IPR051222">
    <property type="entry name" value="PPR/CCM1_RNA-binding"/>
</dbReference>
<feature type="compositionally biased region" description="Basic and acidic residues" evidence="2">
    <location>
        <begin position="883"/>
        <end position="898"/>
    </location>
</feature>
<protein>
    <recommendedName>
        <fullName evidence="5">Pentacotripeptide-repeat region of PRORP domain-containing protein</fullName>
    </recommendedName>
</protein>
<feature type="compositionally biased region" description="Basic and acidic residues" evidence="2">
    <location>
        <begin position="76"/>
        <end position="85"/>
    </location>
</feature>
<proteinExistence type="predicted"/>
<feature type="region of interest" description="Disordered" evidence="2">
    <location>
        <begin position="862"/>
        <end position="915"/>
    </location>
</feature>
<comment type="caution">
    <text evidence="3">The sequence shown here is derived from an EMBL/GenBank/DDBJ whole genome shotgun (WGS) entry which is preliminary data.</text>
</comment>
<dbReference type="PANTHER" id="PTHR47942:SF63">
    <property type="entry name" value="PENTATRICOPEPTIDE REPEAT-CONTAINING PROTEIN"/>
    <property type="match status" value="1"/>
</dbReference>
<dbReference type="PANTHER" id="PTHR47942">
    <property type="entry name" value="TETRATRICOPEPTIDE REPEAT (TPR)-LIKE SUPERFAMILY PROTEIN-RELATED"/>
    <property type="match status" value="1"/>
</dbReference>
<feature type="compositionally biased region" description="Gly residues" evidence="2">
    <location>
        <begin position="104"/>
        <end position="114"/>
    </location>
</feature>
<feature type="region of interest" description="Disordered" evidence="2">
    <location>
        <begin position="505"/>
        <end position="529"/>
    </location>
</feature>
<evidence type="ECO:0000256" key="2">
    <source>
        <dbReference type="SAM" id="MobiDB-lite"/>
    </source>
</evidence>
<dbReference type="Proteomes" id="UP001530377">
    <property type="component" value="Unassembled WGS sequence"/>
</dbReference>
<accession>A0ABD3SB95</accession>
<feature type="compositionally biased region" description="Low complexity" evidence="2">
    <location>
        <begin position="42"/>
        <end position="74"/>
    </location>
</feature>
<organism evidence="3 4">
    <name type="scientific">Cyclostephanos tholiformis</name>
    <dbReference type="NCBI Taxonomy" id="382380"/>
    <lineage>
        <taxon>Eukaryota</taxon>
        <taxon>Sar</taxon>
        <taxon>Stramenopiles</taxon>
        <taxon>Ochrophyta</taxon>
        <taxon>Bacillariophyta</taxon>
        <taxon>Coscinodiscophyceae</taxon>
        <taxon>Thalassiosirophycidae</taxon>
        <taxon>Stephanodiscales</taxon>
        <taxon>Stephanodiscaceae</taxon>
        <taxon>Cyclostephanos</taxon>
    </lineage>
</organism>
<feature type="region of interest" description="Disordered" evidence="2">
    <location>
        <begin position="19"/>
        <end position="119"/>
    </location>
</feature>
<feature type="compositionally biased region" description="Basic and acidic residues" evidence="2">
    <location>
        <begin position="505"/>
        <end position="527"/>
    </location>
</feature>
<feature type="compositionally biased region" description="Basic residues" evidence="2">
    <location>
        <begin position="29"/>
        <end position="38"/>
    </location>
</feature>
<feature type="compositionally biased region" description="Basic residues" evidence="2">
    <location>
        <begin position="899"/>
        <end position="908"/>
    </location>
</feature>
<evidence type="ECO:0008006" key="5">
    <source>
        <dbReference type="Google" id="ProtNLM"/>
    </source>
</evidence>
<evidence type="ECO:0000313" key="3">
    <source>
        <dbReference type="EMBL" id="KAL3821696.1"/>
    </source>
</evidence>
<sequence length="915" mass="102002">MASSIPRLARAVALTMRHHHPSTTLLPLRRAHPCRAHPRTPSSTTIASAAGRARASSSTFGGIGASTSSSSSSSLPRDDRDEKRNGRSSGGGISGLIPVRRSGEAGGGAVVGSDGGEKRPKFEYACGGDDYDDDGLDDRARMKLAALARAREEAKSAMSSHDYDANELRERRNRAGLELARAYSQAIKYSSRLTKSESATKVAEGLLYEWMDEFVRDIGGSKAAEHLTRVVGNDDAIYDDNGGTVKDATYLNKKWMIRTANEIARRLSSSILASKLDDDDDDAVNATGNADHDVVSVRMPPPLLGDYVNLLRAYSSSKARRKGQRCEALMRNMMTLADAASRHYGDHEDVDINARTMDVSNDIGMEMVACDDDERTERWRMWVKESMPNSKVFALAIKLRCDMLNMSVVRNLALPDHCPFFFSVYVVAGPESLERIILLNQVHDGISDSCRSHVPGLYKDDPYVLLHSIKALKNFQKEEEYNLGKEWLGRLHKFVTSGENKDYFREREREHDEVDRSEDHELTRDAPTKSSSLTIDVTSAYTTVIRLMARLHGTNGVAVDAREVLDRMHAVHNLEKEEARADGGVAVLSKERKRIASIDIRSNAYNLVLGLYKDSKNVGDVKRAIELLERMVDSGRKAPEDRGGVPLATGVSFEYAITSISNMSDSQWALDEAERLIKLMHDQESIESSVVAYNSLIVVCNKQLFGKSELYDKALKILDRMDELGKTNPILLPNTETLALVMKAIALSEHKDQKKALKTASDLFLRMKEKETDQKSNVAMTDRAYYYMMKCVKMYSSKDTEAKIEEIQELFSEACQRGLCSANVLACFRSCVSDEEYRLTVGKGRLADHWIANIKSPRALYTDGSKGGAGKNARRKGKSTSDWAKRAKAREVERETRRHEKKSKKSFKKLMNSSR</sequence>
<dbReference type="Gene3D" id="1.25.40.10">
    <property type="entry name" value="Tetratricopeptide repeat domain"/>
    <property type="match status" value="1"/>
</dbReference>
<evidence type="ECO:0000313" key="4">
    <source>
        <dbReference type="Proteomes" id="UP001530377"/>
    </source>
</evidence>
<gene>
    <name evidence="3" type="ORF">ACHAXA_003254</name>
</gene>
<name>A0ABD3SB95_9STRA</name>
<dbReference type="AlphaFoldDB" id="A0ABD3SB95"/>
<dbReference type="EMBL" id="JALLPB020000087">
    <property type="protein sequence ID" value="KAL3821696.1"/>
    <property type="molecule type" value="Genomic_DNA"/>
</dbReference>
<keyword evidence="4" id="KW-1185">Reference proteome</keyword>
<evidence type="ECO:0000256" key="1">
    <source>
        <dbReference type="ARBA" id="ARBA00022737"/>
    </source>
</evidence>